<evidence type="ECO:0008006" key="4">
    <source>
        <dbReference type="Google" id="ProtNLM"/>
    </source>
</evidence>
<name>A0A1X0P3J0_9TRYP</name>
<dbReference type="OrthoDB" id="242780at2759"/>
<dbReference type="AlphaFoldDB" id="A0A1X0P3J0"/>
<gene>
    <name evidence="2" type="ORF">TM35_000064970</name>
</gene>
<feature type="compositionally biased region" description="Low complexity" evidence="1">
    <location>
        <begin position="204"/>
        <end position="235"/>
    </location>
</feature>
<evidence type="ECO:0000313" key="2">
    <source>
        <dbReference type="EMBL" id="ORC91492.1"/>
    </source>
</evidence>
<organism evidence="2 3">
    <name type="scientific">Trypanosoma theileri</name>
    <dbReference type="NCBI Taxonomy" id="67003"/>
    <lineage>
        <taxon>Eukaryota</taxon>
        <taxon>Discoba</taxon>
        <taxon>Euglenozoa</taxon>
        <taxon>Kinetoplastea</taxon>
        <taxon>Metakinetoplastina</taxon>
        <taxon>Trypanosomatida</taxon>
        <taxon>Trypanosomatidae</taxon>
        <taxon>Trypanosoma</taxon>
    </lineage>
</organism>
<evidence type="ECO:0000256" key="1">
    <source>
        <dbReference type="SAM" id="MobiDB-lite"/>
    </source>
</evidence>
<reference evidence="2 3" key="1">
    <citation type="submission" date="2017-03" db="EMBL/GenBank/DDBJ databases">
        <title>An alternative strategy for trypanosome survival in the mammalian bloodstream revealed through genome and transcriptome analysis of the ubiquitous bovine parasite Trypanosoma (Megatrypanum) theileri.</title>
        <authorList>
            <person name="Kelly S."/>
            <person name="Ivens A."/>
            <person name="Mott A."/>
            <person name="O'Neill E."/>
            <person name="Emms D."/>
            <person name="Macleod O."/>
            <person name="Voorheis P."/>
            <person name="Matthews J."/>
            <person name="Matthews K."/>
            <person name="Carrington M."/>
        </authorList>
    </citation>
    <scope>NUCLEOTIDE SEQUENCE [LARGE SCALE GENOMIC DNA]</scope>
    <source>
        <strain evidence="2">Edinburgh</strain>
    </source>
</reference>
<sequence length="386" mass="43313">MEVVCNNVLCRLEVHGSVISCSPLNDGETSDVETFTYAEITQLLRSRRDQGSAKIIVGSKTIIMRFVNPPDRERFIDKVQRLETDSGENEQWVASTICHTAVDFGLIDDAALKLLMEEEFPRGVVVAFDAIGSLVDPKTFKLRPITEQLENDIFRQIPILARIFERHVTDEETRQRFWEAVVRKYFCFSRTFLEEEIRELEADTTPSSIGTTTTTTTTTINNNNSNGRTTDTNSNGTSVVGGAVENLAGLNVLSTRALPKATALANHQLPHNNTQQPAAQKSHVRLFHGRPLTTHCVRRQMCDVSPPAPFVRVHPAPKVSRSLPKENTNREVLELLKRFWGGDTNQKKALRSKLNSVKVTGGGVLQRRCLQRAREYLEELESSEGK</sequence>
<evidence type="ECO:0000313" key="3">
    <source>
        <dbReference type="Proteomes" id="UP000192257"/>
    </source>
</evidence>
<dbReference type="RefSeq" id="XP_028885558.1">
    <property type="nucleotide sequence ID" value="XM_029023534.1"/>
</dbReference>
<dbReference type="GeneID" id="39983314"/>
<proteinExistence type="predicted"/>
<dbReference type="VEuPathDB" id="TriTrypDB:TM35_000064970"/>
<protein>
    <recommendedName>
        <fullName evidence="4">TFIIH basal transcription factor subunit</fullName>
    </recommendedName>
</protein>
<comment type="caution">
    <text evidence="2">The sequence shown here is derived from an EMBL/GenBank/DDBJ whole genome shotgun (WGS) entry which is preliminary data.</text>
</comment>
<keyword evidence="3" id="KW-1185">Reference proteome</keyword>
<feature type="region of interest" description="Disordered" evidence="1">
    <location>
        <begin position="203"/>
        <end position="235"/>
    </location>
</feature>
<dbReference type="EMBL" id="NBCO01000006">
    <property type="protein sequence ID" value="ORC91492.1"/>
    <property type="molecule type" value="Genomic_DNA"/>
</dbReference>
<dbReference type="Proteomes" id="UP000192257">
    <property type="component" value="Unassembled WGS sequence"/>
</dbReference>
<accession>A0A1X0P3J0</accession>